<evidence type="ECO:0000256" key="5">
    <source>
        <dbReference type="ARBA" id="ARBA00022771"/>
    </source>
</evidence>
<dbReference type="InterPro" id="IPR044066">
    <property type="entry name" value="TRIAD_supradom"/>
</dbReference>
<feature type="domain" description="RING-type" evidence="9">
    <location>
        <begin position="25"/>
        <end position="250"/>
    </location>
</feature>
<evidence type="ECO:0000256" key="3">
    <source>
        <dbReference type="ARBA" id="ARBA00022723"/>
    </source>
</evidence>
<dbReference type="Pfam" id="PF26200">
    <property type="entry name" value="Rcat_RNF216"/>
    <property type="match status" value="1"/>
</dbReference>
<proteinExistence type="predicted"/>
<dbReference type="EMBL" id="CAJNOJ010000049">
    <property type="protein sequence ID" value="CAF0960386.1"/>
    <property type="molecule type" value="Genomic_DNA"/>
</dbReference>
<evidence type="ECO:0000256" key="4">
    <source>
        <dbReference type="ARBA" id="ARBA00022737"/>
    </source>
</evidence>
<dbReference type="OrthoDB" id="9977870at2759"/>
<dbReference type="PROSITE" id="PS51873">
    <property type="entry name" value="TRIAD"/>
    <property type="match status" value="1"/>
</dbReference>
<feature type="compositionally biased region" description="Basic and acidic residues" evidence="8">
    <location>
        <begin position="15"/>
        <end position="25"/>
    </location>
</feature>
<accession>A0A814DU48</accession>
<evidence type="ECO:0000313" key="11">
    <source>
        <dbReference type="EMBL" id="CAF0960386.1"/>
    </source>
</evidence>
<dbReference type="GO" id="GO:0008270">
    <property type="term" value="F:zinc ion binding"/>
    <property type="evidence" value="ECO:0007669"/>
    <property type="project" value="UniProtKB-KW"/>
</dbReference>
<sequence>MATENESQNIPIPTKESEVPSKENTPKTCATCEVVIGANDIKLQCKRDQCGAVTCNSCTKLMVEVMFGQPVLEYPLKCCSCSNAYDSIEVDQLLAKHPSYEQYIAFILPLFWSKDCLEENEKLAQCPFCPYVEIHTTDTCPIQFMTCQHPACGKKSCLICLHEITDDESNHRTTCVELQSYKELVEKAIETGSKQQCPHCHLTGLKDDGCTHMTCERCGLTWCYLCGMKETECLVGDDDDPSFSAHNNEWEQHVGRCPMSLVSIHELDDRWPDDDEGCLEFFHRYRTLCELYDVMKIVGEDRFDELNQTFGIIDASGYTIDEIKDYDNRMLINYGATE</sequence>
<evidence type="ECO:0000256" key="7">
    <source>
        <dbReference type="ARBA" id="ARBA00022833"/>
    </source>
</evidence>
<evidence type="ECO:0000256" key="1">
    <source>
        <dbReference type="ARBA" id="ARBA00004906"/>
    </source>
</evidence>
<dbReference type="CDD" id="cd20336">
    <property type="entry name" value="Rcat_RBR"/>
    <property type="match status" value="1"/>
</dbReference>
<keyword evidence="5" id="KW-0863">Zinc-finger</keyword>
<dbReference type="AlphaFoldDB" id="A0A814DU48"/>
<keyword evidence="12" id="KW-1185">Reference proteome</keyword>
<reference evidence="11" key="1">
    <citation type="submission" date="2021-02" db="EMBL/GenBank/DDBJ databases">
        <authorList>
            <person name="Nowell W R."/>
        </authorList>
    </citation>
    <scope>NUCLEOTIDE SEQUENCE</scope>
</reference>
<dbReference type="GO" id="GO:0000151">
    <property type="term" value="C:ubiquitin ligase complex"/>
    <property type="evidence" value="ECO:0007669"/>
    <property type="project" value="TreeGrafter"/>
</dbReference>
<dbReference type="PANTHER" id="PTHR22770">
    <property type="entry name" value="UBIQUITIN CONJUGATING ENZYME 7 INTERACTING PROTEIN-RELATED"/>
    <property type="match status" value="1"/>
</dbReference>
<keyword evidence="2" id="KW-0808">Transferase</keyword>
<dbReference type="GO" id="GO:0043161">
    <property type="term" value="P:proteasome-mediated ubiquitin-dependent protein catabolic process"/>
    <property type="evidence" value="ECO:0007669"/>
    <property type="project" value="TreeGrafter"/>
</dbReference>
<dbReference type="GO" id="GO:0097039">
    <property type="term" value="P:protein linear polyubiquitination"/>
    <property type="evidence" value="ECO:0007669"/>
    <property type="project" value="TreeGrafter"/>
</dbReference>
<dbReference type="GO" id="GO:0004842">
    <property type="term" value="F:ubiquitin-protein transferase activity"/>
    <property type="evidence" value="ECO:0007669"/>
    <property type="project" value="TreeGrafter"/>
</dbReference>
<dbReference type="GO" id="GO:0043130">
    <property type="term" value="F:ubiquitin binding"/>
    <property type="evidence" value="ECO:0007669"/>
    <property type="project" value="TreeGrafter"/>
</dbReference>
<dbReference type="Proteomes" id="UP000663828">
    <property type="component" value="Unassembled WGS sequence"/>
</dbReference>
<name>A0A814DU48_ADIRI</name>
<dbReference type="EMBL" id="CAJNOR010000249">
    <property type="protein sequence ID" value="CAF0855274.1"/>
    <property type="molecule type" value="Genomic_DNA"/>
</dbReference>
<protein>
    <recommendedName>
        <fullName evidence="9">RING-type domain-containing protein</fullName>
    </recommendedName>
</protein>
<keyword evidence="6" id="KW-0833">Ubl conjugation pathway</keyword>
<keyword evidence="3" id="KW-0479">Metal-binding</keyword>
<organism evidence="11 13">
    <name type="scientific">Adineta ricciae</name>
    <name type="common">Rotifer</name>
    <dbReference type="NCBI Taxonomy" id="249248"/>
    <lineage>
        <taxon>Eukaryota</taxon>
        <taxon>Metazoa</taxon>
        <taxon>Spiralia</taxon>
        <taxon>Gnathifera</taxon>
        <taxon>Rotifera</taxon>
        <taxon>Eurotatoria</taxon>
        <taxon>Bdelloidea</taxon>
        <taxon>Adinetida</taxon>
        <taxon>Adinetidae</taxon>
        <taxon>Adineta</taxon>
    </lineage>
</organism>
<dbReference type="InterPro" id="IPR051628">
    <property type="entry name" value="LUBAC_E3_Ligases"/>
</dbReference>
<evidence type="ECO:0000256" key="2">
    <source>
        <dbReference type="ARBA" id="ARBA00022679"/>
    </source>
</evidence>
<evidence type="ECO:0000313" key="10">
    <source>
        <dbReference type="EMBL" id="CAF0855274.1"/>
    </source>
</evidence>
<evidence type="ECO:0000256" key="6">
    <source>
        <dbReference type="ARBA" id="ARBA00022786"/>
    </source>
</evidence>
<keyword evidence="7" id="KW-0862">Zinc</keyword>
<dbReference type="PANTHER" id="PTHR22770:SF13">
    <property type="entry name" value="RING-TYPE DOMAIN-CONTAINING PROTEIN"/>
    <property type="match status" value="1"/>
</dbReference>
<evidence type="ECO:0000313" key="13">
    <source>
        <dbReference type="Proteomes" id="UP000663852"/>
    </source>
</evidence>
<gene>
    <name evidence="11" type="ORF">EDS130_LOCUS12818</name>
    <name evidence="10" type="ORF">XAT740_LOCUS5696</name>
</gene>
<evidence type="ECO:0000259" key="9">
    <source>
        <dbReference type="PROSITE" id="PS51873"/>
    </source>
</evidence>
<feature type="region of interest" description="Disordered" evidence="8">
    <location>
        <begin position="1"/>
        <end position="25"/>
    </location>
</feature>
<keyword evidence="4" id="KW-0677">Repeat</keyword>
<comment type="caution">
    <text evidence="11">The sequence shown here is derived from an EMBL/GenBank/DDBJ whole genome shotgun (WGS) entry which is preliminary data.</text>
</comment>
<feature type="compositionally biased region" description="Polar residues" evidence="8">
    <location>
        <begin position="1"/>
        <end position="11"/>
    </location>
</feature>
<evidence type="ECO:0000256" key="8">
    <source>
        <dbReference type="SAM" id="MobiDB-lite"/>
    </source>
</evidence>
<dbReference type="SUPFAM" id="SSF57850">
    <property type="entry name" value="RING/U-box"/>
    <property type="match status" value="1"/>
</dbReference>
<dbReference type="Gene3D" id="1.20.120.1750">
    <property type="match status" value="1"/>
</dbReference>
<comment type="pathway">
    <text evidence="1">Protein modification; protein ubiquitination.</text>
</comment>
<dbReference type="Proteomes" id="UP000663852">
    <property type="component" value="Unassembled WGS sequence"/>
</dbReference>
<evidence type="ECO:0000313" key="12">
    <source>
        <dbReference type="Proteomes" id="UP000663828"/>
    </source>
</evidence>